<dbReference type="AlphaFoldDB" id="A0A1Y2ISJ4"/>
<evidence type="ECO:0000256" key="1">
    <source>
        <dbReference type="SAM" id="MobiDB-lite"/>
    </source>
</evidence>
<dbReference type="OrthoDB" id="3249150at2759"/>
<feature type="region of interest" description="Disordered" evidence="1">
    <location>
        <begin position="109"/>
        <end position="132"/>
    </location>
</feature>
<sequence length="132" mass="14182">MSPTSTIPYEVLLEVSNTTPDAVTVQVLRREDGGSQAGPVIFLHKGESISLVLTAGVAYKYAIRQPLRAAELSVKIWSDTQCSLVDVFKSPSTHACTEEGIAVTEGITVTSKSSPLPSPQRQRNSRGLQNGR</sequence>
<organism evidence="2 3">
    <name type="scientific">Trametes coccinea (strain BRFM310)</name>
    <name type="common">Pycnoporus coccineus</name>
    <dbReference type="NCBI Taxonomy" id="1353009"/>
    <lineage>
        <taxon>Eukaryota</taxon>
        <taxon>Fungi</taxon>
        <taxon>Dikarya</taxon>
        <taxon>Basidiomycota</taxon>
        <taxon>Agaricomycotina</taxon>
        <taxon>Agaricomycetes</taxon>
        <taxon>Polyporales</taxon>
        <taxon>Polyporaceae</taxon>
        <taxon>Trametes</taxon>
    </lineage>
</organism>
<dbReference type="EMBL" id="KZ084100">
    <property type="protein sequence ID" value="OSD03594.1"/>
    <property type="molecule type" value="Genomic_DNA"/>
</dbReference>
<keyword evidence="3" id="KW-1185">Reference proteome</keyword>
<name>A0A1Y2ISJ4_TRAC3</name>
<reference evidence="2 3" key="1">
    <citation type="journal article" date="2015" name="Biotechnol. Biofuels">
        <title>Enhanced degradation of softwood versus hardwood by the white-rot fungus Pycnoporus coccineus.</title>
        <authorList>
            <person name="Couturier M."/>
            <person name="Navarro D."/>
            <person name="Chevret D."/>
            <person name="Henrissat B."/>
            <person name="Piumi F."/>
            <person name="Ruiz-Duenas F.J."/>
            <person name="Martinez A.T."/>
            <person name="Grigoriev I.V."/>
            <person name="Riley R."/>
            <person name="Lipzen A."/>
            <person name="Berrin J.G."/>
            <person name="Master E.R."/>
            <person name="Rosso M.N."/>
        </authorList>
    </citation>
    <scope>NUCLEOTIDE SEQUENCE [LARGE SCALE GENOMIC DNA]</scope>
    <source>
        <strain evidence="2 3">BRFM310</strain>
    </source>
</reference>
<dbReference type="Proteomes" id="UP000193067">
    <property type="component" value="Unassembled WGS sequence"/>
</dbReference>
<gene>
    <name evidence="2" type="ORF">PYCCODRAFT_1434503</name>
</gene>
<protein>
    <submittedName>
        <fullName evidence="2">Uncharacterized protein</fullName>
    </submittedName>
</protein>
<accession>A0A1Y2ISJ4</accession>
<evidence type="ECO:0000313" key="3">
    <source>
        <dbReference type="Proteomes" id="UP000193067"/>
    </source>
</evidence>
<proteinExistence type="predicted"/>
<evidence type="ECO:0000313" key="2">
    <source>
        <dbReference type="EMBL" id="OSD03594.1"/>
    </source>
</evidence>